<evidence type="ECO:0000256" key="4">
    <source>
        <dbReference type="ARBA" id="ARBA00022448"/>
    </source>
</evidence>
<dbReference type="PANTHER" id="PTHR42922">
    <property type="entry name" value="PHOSPHATE TRANSPORT SYSTEM PERMEASE PROTEIN PSTA"/>
    <property type="match status" value="1"/>
</dbReference>
<proteinExistence type="inferred from homology"/>
<keyword evidence="4" id="KW-0813">Transport</keyword>
<dbReference type="GO" id="GO:0005315">
    <property type="term" value="F:phosphate transmembrane transporter activity"/>
    <property type="evidence" value="ECO:0007669"/>
    <property type="project" value="InterPro"/>
</dbReference>
<name>A0A1X7N3G5_9MICO</name>
<evidence type="ECO:0000256" key="3">
    <source>
        <dbReference type="ARBA" id="ARBA00007069"/>
    </source>
</evidence>
<feature type="transmembrane region" description="Helical" evidence="10">
    <location>
        <begin position="267"/>
        <end position="288"/>
    </location>
</feature>
<protein>
    <recommendedName>
        <fullName evidence="10">Phosphate transport system permease protein PstA</fullName>
    </recommendedName>
</protein>
<dbReference type="STRING" id="1891671.SAMN06295885_0639"/>
<evidence type="ECO:0000256" key="8">
    <source>
        <dbReference type="ARBA" id="ARBA00022989"/>
    </source>
</evidence>
<dbReference type="PANTHER" id="PTHR42922:SF1">
    <property type="entry name" value="PHOSPHATE TRANSPORT SYSTEM PERMEASE PROTEIN PSTA"/>
    <property type="match status" value="1"/>
</dbReference>
<keyword evidence="7 10" id="KW-0812">Transmembrane</keyword>
<evidence type="ECO:0000313" key="12">
    <source>
        <dbReference type="EMBL" id="SMH31789.1"/>
    </source>
</evidence>
<accession>A0A1X7N3G5</accession>
<dbReference type="CDD" id="cd06261">
    <property type="entry name" value="TM_PBP2"/>
    <property type="match status" value="1"/>
</dbReference>
<gene>
    <name evidence="12" type="ORF">SAMN06295885_0639</name>
</gene>
<evidence type="ECO:0000256" key="7">
    <source>
        <dbReference type="ARBA" id="ARBA00022692"/>
    </source>
</evidence>
<comment type="function">
    <text evidence="1">Part of the binding-protein-dependent transport system for phosphate; probably responsible for the translocation of the substrate across the membrane.</text>
</comment>
<dbReference type="GO" id="GO:0005886">
    <property type="term" value="C:plasma membrane"/>
    <property type="evidence" value="ECO:0007669"/>
    <property type="project" value="UniProtKB-SubCell"/>
</dbReference>
<comment type="subcellular location">
    <subcellularLocation>
        <location evidence="2 10">Cell membrane</location>
        <topology evidence="2 10">Multi-pass membrane protein</topology>
    </subcellularLocation>
</comment>
<dbReference type="AlphaFoldDB" id="A0A1X7N3G5"/>
<feature type="transmembrane region" description="Helical" evidence="10">
    <location>
        <begin position="338"/>
        <end position="360"/>
    </location>
</feature>
<dbReference type="Pfam" id="PF00528">
    <property type="entry name" value="BPD_transp_1"/>
    <property type="match status" value="1"/>
</dbReference>
<evidence type="ECO:0000256" key="1">
    <source>
        <dbReference type="ARBA" id="ARBA00003510"/>
    </source>
</evidence>
<dbReference type="OrthoDB" id="9775069at2"/>
<evidence type="ECO:0000313" key="13">
    <source>
        <dbReference type="Proteomes" id="UP000193711"/>
    </source>
</evidence>
<dbReference type="EMBL" id="FXBM01000001">
    <property type="protein sequence ID" value="SMH31789.1"/>
    <property type="molecule type" value="Genomic_DNA"/>
</dbReference>
<dbReference type="InterPro" id="IPR051408">
    <property type="entry name" value="Phosphate_transprt_permease"/>
</dbReference>
<evidence type="ECO:0000256" key="5">
    <source>
        <dbReference type="ARBA" id="ARBA00022475"/>
    </source>
</evidence>
<keyword evidence="5 10" id="KW-1003">Cell membrane</keyword>
<comment type="similarity">
    <text evidence="3 10">Belongs to the binding-protein-dependent transport system permease family. CysTW subfamily.</text>
</comment>
<dbReference type="GO" id="GO:0035435">
    <property type="term" value="P:phosphate ion transmembrane transport"/>
    <property type="evidence" value="ECO:0007669"/>
    <property type="project" value="InterPro"/>
</dbReference>
<feature type="transmembrane region" description="Helical" evidence="10">
    <location>
        <begin position="143"/>
        <end position="173"/>
    </location>
</feature>
<feature type="transmembrane region" description="Helical" evidence="10">
    <location>
        <begin position="31"/>
        <end position="51"/>
    </location>
</feature>
<dbReference type="Proteomes" id="UP000193711">
    <property type="component" value="Unassembled WGS sequence"/>
</dbReference>
<evidence type="ECO:0000256" key="6">
    <source>
        <dbReference type="ARBA" id="ARBA00022592"/>
    </source>
</evidence>
<evidence type="ECO:0000259" key="11">
    <source>
        <dbReference type="PROSITE" id="PS50928"/>
    </source>
</evidence>
<dbReference type="InterPro" id="IPR000515">
    <property type="entry name" value="MetI-like"/>
</dbReference>
<dbReference type="PROSITE" id="PS50928">
    <property type="entry name" value="ABC_TM1"/>
    <property type="match status" value="1"/>
</dbReference>
<keyword evidence="13" id="KW-1185">Reference proteome</keyword>
<dbReference type="NCBIfam" id="TIGR00974">
    <property type="entry name" value="3a0107s02c"/>
    <property type="match status" value="1"/>
</dbReference>
<evidence type="ECO:0000256" key="2">
    <source>
        <dbReference type="ARBA" id="ARBA00004651"/>
    </source>
</evidence>
<dbReference type="InterPro" id="IPR005672">
    <property type="entry name" value="Phosphate_PstA"/>
</dbReference>
<evidence type="ECO:0000256" key="9">
    <source>
        <dbReference type="ARBA" id="ARBA00023136"/>
    </source>
</evidence>
<dbReference type="Gene3D" id="1.10.3720.10">
    <property type="entry name" value="MetI-like"/>
    <property type="match status" value="1"/>
</dbReference>
<feature type="transmembrane region" description="Helical" evidence="10">
    <location>
        <begin position="96"/>
        <end position="123"/>
    </location>
</feature>
<keyword evidence="6" id="KW-0592">Phosphate transport</keyword>
<sequence>MVTITPPRQRRVEDAPLAPVNTLTNGQLPKWAPAALLVGSLAIMALVYGLLAASGTTEGFDVVGTVFFAAVLYTIAVFVLARLIEGARRATDRVVTTLVTAAFVIALIPLISLMYTAVTAGAARFDILFFTSSMRNVVGEGGGALHAIIGTLIITAIAAVISIPIGLMTAIYLVEYGRGTLARGITFFVDVMTGIPSIVAGLFAYALLVLFFEPGVRMGFGGAVALSVLMIPVVVRSTEEMLRLVPNELREASFALGVPKWLTVVKIVLPTSIAGIVTGVMLSIARVIGETAPLLIVAGFTQSMNYNPFDDRMMTLPVYVFRQYADQGSDAAAYLDRAWTGALVLILIVMILNLLARLVARTFAPKLGR</sequence>
<feature type="transmembrane region" description="Helical" evidence="10">
    <location>
        <begin position="185"/>
        <end position="212"/>
    </location>
</feature>
<dbReference type="InterPro" id="IPR035906">
    <property type="entry name" value="MetI-like_sf"/>
</dbReference>
<evidence type="ECO:0000256" key="10">
    <source>
        <dbReference type="RuleBase" id="RU363043"/>
    </source>
</evidence>
<keyword evidence="9 10" id="KW-0472">Membrane</keyword>
<dbReference type="RefSeq" id="WP_085475131.1">
    <property type="nucleotide sequence ID" value="NZ_FXBM01000001.1"/>
</dbReference>
<feature type="transmembrane region" description="Helical" evidence="10">
    <location>
        <begin position="218"/>
        <end position="235"/>
    </location>
</feature>
<keyword evidence="8 10" id="KW-1133">Transmembrane helix</keyword>
<dbReference type="SUPFAM" id="SSF161098">
    <property type="entry name" value="MetI-like"/>
    <property type="match status" value="1"/>
</dbReference>
<reference evidence="13" key="1">
    <citation type="submission" date="2017-04" db="EMBL/GenBank/DDBJ databases">
        <authorList>
            <person name="Varghese N."/>
            <person name="Submissions S."/>
        </authorList>
    </citation>
    <scope>NUCLEOTIDE SEQUENCE [LARGE SCALE GENOMIC DNA]</scope>
    <source>
        <strain evidence="13">VKM Ac-2121</strain>
    </source>
</reference>
<feature type="transmembrane region" description="Helical" evidence="10">
    <location>
        <begin position="63"/>
        <end position="84"/>
    </location>
</feature>
<organism evidence="12 13">
    <name type="scientific">Rathayibacter oskolensis</name>
    <dbReference type="NCBI Taxonomy" id="1891671"/>
    <lineage>
        <taxon>Bacteria</taxon>
        <taxon>Bacillati</taxon>
        <taxon>Actinomycetota</taxon>
        <taxon>Actinomycetes</taxon>
        <taxon>Micrococcales</taxon>
        <taxon>Microbacteriaceae</taxon>
        <taxon>Rathayibacter</taxon>
    </lineage>
</organism>
<feature type="domain" description="ABC transmembrane type-1" evidence="11">
    <location>
        <begin position="148"/>
        <end position="356"/>
    </location>
</feature>